<reference evidence="4" key="3">
    <citation type="submission" date="2022-09" db="EMBL/GenBank/DDBJ databases">
        <title>Complete genome sequence of Vulcanisaeta souniana.</title>
        <authorList>
            <person name="Kato S."/>
            <person name="Itoh T."/>
            <person name="Ohkuma M."/>
        </authorList>
    </citation>
    <scope>NUCLEOTIDE SEQUENCE [LARGE SCALE GENOMIC DNA]</scope>
    <source>
        <strain evidence="4">JCM 11219</strain>
    </source>
</reference>
<dbReference type="EMBL" id="AP026830">
    <property type="protein sequence ID" value="BDR91995.1"/>
    <property type="molecule type" value="Genomic_DNA"/>
</dbReference>
<protein>
    <submittedName>
        <fullName evidence="2">Uncharacterized protein</fullName>
    </submittedName>
</protein>
<evidence type="ECO:0000313" key="1">
    <source>
        <dbReference type="EMBL" id="BDR91995.1"/>
    </source>
</evidence>
<dbReference type="EMBL" id="BMNM01000001">
    <property type="protein sequence ID" value="GGI68728.1"/>
    <property type="molecule type" value="Genomic_DNA"/>
</dbReference>
<keyword evidence="4" id="KW-1185">Reference proteome</keyword>
<evidence type="ECO:0000313" key="2">
    <source>
        <dbReference type="EMBL" id="GGI68728.1"/>
    </source>
</evidence>
<sequence length="122" mass="14206">MKLRVLLRFKDLTSLNRYLGEELNKLLIAKKRLEEEINKGSLVDVIEIKDNNIDIRRERITEIKDILDNINTRIESINSLLEEIKSEFNDNNFTGMVLLEFDNGMPHRVLLSQSLVLKGEVP</sequence>
<name>A0A830EGE9_9CREN</name>
<reference evidence="2" key="2">
    <citation type="submission" date="2020-09" db="EMBL/GenBank/DDBJ databases">
        <authorList>
            <person name="Sun Q."/>
            <person name="Ohkuma M."/>
        </authorList>
    </citation>
    <scope>NUCLEOTIDE SEQUENCE</scope>
    <source>
        <strain evidence="2">JCM 11219</strain>
    </source>
</reference>
<dbReference type="Proteomes" id="UP000657075">
    <property type="component" value="Unassembled WGS sequence"/>
</dbReference>
<gene>
    <name evidence="2" type="ORF">GCM10007112_02170</name>
    <name evidence="1" type="ORF">Vsou_10880</name>
</gene>
<dbReference type="AlphaFoldDB" id="A0A830EGE9"/>
<reference evidence="1" key="4">
    <citation type="journal article" date="2023" name="Microbiol. Resour. Announc.">
        <title>Complete Genome Sequence of Vulcanisaeta souniana Strain IC-059, a Hyperthermophilic Archaeon Isolated from Hot Spring Water in Japan.</title>
        <authorList>
            <person name="Kato S."/>
            <person name="Itoh T."/>
            <person name="Wu L."/>
            <person name="Ma J."/>
            <person name="Ohkuma M."/>
        </authorList>
    </citation>
    <scope>NUCLEOTIDE SEQUENCE</scope>
    <source>
        <strain evidence="1">JCM 11219</strain>
    </source>
</reference>
<evidence type="ECO:0000313" key="3">
    <source>
        <dbReference type="Proteomes" id="UP000657075"/>
    </source>
</evidence>
<accession>A0A830EGE9</accession>
<organism evidence="2 3">
    <name type="scientific">Vulcanisaeta souniana JCM 11219</name>
    <dbReference type="NCBI Taxonomy" id="1293586"/>
    <lineage>
        <taxon>Archaea</taxon>
        <taxon>Thermoproteota</taxon>
        <taxon>Thermoprotei</taxon>
        <taxon>Thermoproteales</taxon>
        <taxon>Thermoproteaceae</taxon>
        <taxon>Vulcanisaeta</taxon>
    </lineage>
</organism>
<dbReference type="Proteomes" id="UP001060771">
    <property type="component" value="Chromosome"/>
</dbReference>
<evidence type="ECO:0000313" key="4">
    <source>
        <dbReference type="Proteomes" id="UP001060771"/>
    </source>
</evidence>
<reference evidence="2" key="1">
    <citation type="journal article" date="2014" name="Int. J. Syst. Evol. Microbiol.">
        <title>Complete genome sequence of Corynebacterium casei LMG S-19264T (=DSM 44701T), isolated from a smear-ripened cheese.</title>
        <authorList>
            <consortium name="US DOE Joint Genome Institute (JGI-PGF)"/>
            <person name="Walter F."/>
            <person name="Albersmeier A."/>
            <person name="Kalinowski J."/>
            <person name="Ruckert C."/>
        </authorList>
    </citation>
    <scope>NUCLEOTIDE SEQUENCE</scope>
    <source>
        <strain evidence="2">JCM 11219</strain>
    </source>
</reference>
<proteinExistence type="predicted"/>